<dbReference type="Gene3D" id="4.10.240.10">
    <property type="entry name" value="Zn(2)-C6 fungal-type DNA-binding domain"/>
    <property type="match status" value="1"/>
</dbReference>
<reference evidence="4 5" key="1">
    <citation type="journal article" date="2012" name="PLoS Pathog.">
        <title>Diverse lifestyles and strategies of plant pathogenesis encoded in the genomes of eighteen Dothideomycetes fungi.</title>
        <authorList>
            <person name="Ohm R.A."/>
            <person name="Feau N."/>
            <person name="Henrissat B."/>
            <person name="Schoch C.L."/>
            <person name="Horwitz B.A."/>
            <person name="Barry K.W."/>
            <person name="Condon B.J."/>
            <person name="Copeland A.C."/>
            <person name="Dhillon B."/>
            <person name="Glaser F."/>
            <person name="Hesse C.N."/>
            <person name="Kosti I."/>
            <person name="LaButti K."/>
            <person name="Lindquist E.A."/>
            <person name="Lucas S."/>
            <person name="Salamov A.A."/>
            <person name="Bradshaw R.E."/>
            <person name="Ciuffetti L."/>
            <person name="Hamelin R.C."/>
            <person name="Kema G.H.J."/>
            <person name="Lawrence C."/>
            <person name="Scott J.A."/>
            <person name="Spatafora J.W."/>
            <person name="Turgeon B.G."/>
            <person name="de Wit P.J.G.M."/>
            <person name="Zhong S."/>
            <person name="Goodwin S.B."/>
            <person name="Grigoriev I.V."/>
        </authorList>
    </citation>
    <scope>NUCLEOTIDE SEQUENCE [LARGE SCALE GENOMIC DNA]</scope>
    <source>
        <strain evidence="4 5">UAMH 10762</strain>
    </source>
</reference>
<dbReference type="RefSeq" id="XP_007674211.1">
    <property type="nucleotide sequence ID" value="XM_007676021.1"/>
</dbReference>
<dbReference type="SUPFAM" id="SSF57701">
    <property type="entry name" value="Zn2/Cys6 DNA-binding domain"/>
    <property type="match status" value="1"/>
</dbReference>
<keyword evidence="2" id="KW-0472">Membrane</keyword>
<dbReference type="PROSITE" id="PS00463">
    <property type="entry name" value="ZN2_CY6_FUNGAL_1"/>
    <property type="match status" value="1"/>
</dbReference>
<dbReference type="SMART" id="SM00066">
    <property type="entry name" value="GAL4"/>
    <property type="match status" value="1"/>
</dbReference>
<evidence type="ECO:0000256" key="2">
    <source>
        <dbReference type="SAM" id="Phobius"/>
    </source>
</evidence>
<keyword evidence="1" id="KW-0539">Nucleus</keyword>
<evidence type="ECO:0000259" key="3">
    <source>
        <dbReference type="PROSITE" id="PS50048"/>
    </source>
</evidence>
<sequence length="457" mass="50501">MVGRVTSRGCATCRKRKVKCDRAEPECYGCVKAGWRCPGYPDRFVLARVGHDKKDGMKTVHKPQRLNGYAELSPRWMISSNADLLRMEFIWKLEANLLAARLPMMPTTHVLKHVPQRIGQSRALDDAASCIVQQSPDTSAVNSLQGRALYVKALRSLRIALGDPVQLCMPETLTAAAILEMYEQYADQPSHNWIIHAQGVVKMLRYRGVVNISDAIEKAILEAQAGNVFMSALAIGVESFLDHPSWYGILMPSTAPNGHLDKFMRMTVDGARFPGIDDLCDELVRQCSLAPNTPVQHMQRMICSALENTLRLREQLNRQLEGGRTVLGRLDMCDAMATAAYAAIGFFSIITNTVLLGLNNRFVRLSNNIPTALPAGLSEKDLMNERSRTLELVTKRFETLATADPDVSRAAPAALRVMLGTVLGLNDTGVKGSYEAGILLSVLEAELGRHSRILNTW</sequence>
<name>M2LX67_BAUPA</name>
<keyword evidence="2" id="KW-0812">Transmembrane</keyword>
<organism evidence="4 5">
    <name type="scientific">Baudoinia panamericana (strain UAMH 10762)</name>
    <name type="common">Angels' share fungus</name>
    <name type="synonym">Baudoinia compniacensis (strain UAMH 10762)</name>
    <dbReference type="NCBI Taxonomy" id="717646"/>
    <lineage>
        <taxon>Eukaryota</taxon>
        <taxon>Fungi</taxon>
        <taxon>Dikarya</taxon>
        <taxon>Ascomycota</taxon>
        <taxon>Pezizomycotina</taxon>
        <taxon>Dothideomycetes</taxon>
        <taxon>Dothideomycetidae</taxon>
        <taxon>Mycosphaerellales</taxon>
        <taxon>Teratosphaeriaceae</taxon>
        <taxon>Baudoinia</taxon>
    </lineage>
</organism>
<dbReference type="Pfam" id="PF00172">
    <property type="entry name" value="Zn_clus"/>
    <property type="match status" value="1"/>
</dbReference>
<evidence type="ECO:0000313" key="5">
    <source>
        <dbReference type="Proteomes" id="UP000011761"/>
    </source>
</evidence>
<dbReference type="STRING" id="717646.M2LX67"/>
<dbReference type="GeneID" id="19113874"/>
<keyword evidence="5" id="KW-1185">Reference proteome</keyword>
<dbReference type="Proteomes" id="UP000011761">
    <property type="component" value="Unassembled WGS sequence"/>
</dbReference>
<dbReference type="CDD" id="cd00067">
    <property type="entry name" value="GAL4"/>
    <property type="match status" value="1"/>
</dbReference>
<evidence type="ECO:0000313" key="4">
    <source>
        <dbReference type="EMBL" id="EMC99287.1"/>
    </source>
</evidence>
<dbReference type="PANTHER" id="PTHR38111:SF11">
    <property type="entry name" value="TRANSCRIPTION FACTOR DOMAIN-CONTAINING PROTEIN-RELATED"/>
    <property type="match status" value="1"/>
</dbReference>
<dbReference type="InterPro" id="IPR001138">
    <property type="entry name" value="Zn2Cys6_DnaBD"/>
</dbReference>
<feature type="domain" description="Zn(2)-C6 fungal-type" evidence="3">
    <location>
        <begin position="9"/>
        <end position="37"/>
    </location>
</feature>
<keyword evidence="2" id="KW-1133">Transmembrane helix</keyword>
<dbReference type="PROSITE" id="PS50048">
    <property type="entry name" value="ZN2_CY6_FUNGAL_2"/>
    <property type="match status" value="1"/>
</dbReference>
<dbReference type="GO" id="GO:0008270">
    <property type="term" value="F:zinc ion binding"/>
    <property type="evidence" value="ECO:0007669"/>
    <property type="project" value="InterPro"/>
</dbReference>
<dbReference type="InterPro" id="IPR036864">
    <property type="entry name" value="Zn2-C6_fun-type_DNA-bd_sf"/>
</dbReference>
<evidence type="ECO:0000256" key="1">
    <source>
        <dbReference type="ARBA" id="ARBA00023242"/>
    </source>
</evidence>
<dbReference type="GO" id="GO:0000981">
    <property type="term" value="F:DNA-binding transcription factor activity, RNA polymerase II-specific"/>
    <property type="evidence" value="ECO:0007669"/>
    <property type="project" value="InterPro"/>
</dbReference>
<proteinExistence type="predicted"/>
<dbReference type="KEGG" id="bcom:BAUCODRAFT_397284"/>
<dbReference type="HOGENOM" id="CLU_598493_0_0_1"/>
<dbReference type="eggNOG" id="ENOG502SQWX">
    <property type="taxonomic scope" value="Eukaryota"/>
</dbReference>
<feature type="transmembrane region" description="Helical" evidence="2">
    <location>
        <begin position="339"/>
        <end position="358"/>
    </location>
</feature>
<dbReference type="AlphaFoldDB" id="M2LX67"/>
<protein>
    <recommendedName>
        <fullName evidence="3">Zn(2)-C6 fungal-type domain-containing protein</fullName>
    </recommendedName>
</protein>
<dbReference type="PANTHER" id="PTHR38111">
    <property type="entry name" value="ZN(2)-C6 FUNGAL-TYPE DOMAIN-CONTAINING PROTEIN-RELATED"/>
    <property type="match status" value="1"/>
</dbReference>
<gene>
    <name evidence="4" type="ORF">BAUCODRAFT_397284</name>
</gene>
<dbReference type="InterPro" id="IPR053178">
    <property type="entry name" value="Osmoadaptation_assoc"/>
</dbReference>
<dbReference type="EMBL" id="KB445552">
    <property type="protein sequence ID" value="EMC99287.1"/>
    <property type="molecule type" value="Genomic_DNA"/>
</dbReference>
<accession>M2LX67</accession>
<dbReference type="OrthoDB" id="4314040at2759"/>